<proteinExistence type="predicted"/>
<protein>
    <submittedName>
        <fullName evidence="2">Paraquat-inducible protein A</fullName>
    </submittedName>
</protein>
<gene>
    <name evidence="2" type="ORF">MNB_SM-6-1464</name>
</gene>
<keyword evidence="1" id="KW-0472">Membrane</keyword>
<reference evidence="2" key="1">
    <citation type="submission" date="2016-10" db="EMBL/GenBank/DDBJ databases">
        <authorList>
            <person name="de Groot N.N."/>
        </authorList>
    </citation>
    <scope>NUCLEOTIDE SEQUENCE</scope>
</reference>
<keyword evidence="1" id="KW-1133">Transmembrane helix</keyword>
<feature type="transmembrane region" description="Helical" evidence="1">
    <location>
        <begin position="190"/>
        <end position="208"/>
    </location>
</feature>
<keyword evidence="1" id="KW-0812">Transmembrane</keyword>
<feature type="transmembrane region" description="Helical" evidence="1">
    <location>
        <begin position="245"/>
        <end position="266"/>
    </location>
</feature>
<organism evidence="2">
    <name type="scientific">hydrothermal vent metagenome</name>
    <dbReference type="NCBI Taxonomy" id="652676"/>
    <lineage>
        <taxon>unclassified sequences</taxon>
        <taxon>metagenomes</taxon>
        <taxon>ecological metagenomes</taxon>
    </lineage>
</organism>
<feature type="transmembrane region" description="Helical" evidence="1">
    <location>
        <begin position="220"/>
        <end position="239"/>
    </location>
</feature>
<name>A0A1W1CMY3_9ZZZZ</name>
<sequence>MKEKDLAEALCLFNKIENLMRNKGAKGESFSDLVKSFNPVKDDNKLRSCREFTKEVGHMFYFDSGNETYLLKDDYIYDEEKIEYIYRRYFKVDEDEYIDVETVYTECKKRIKNYYEAAESAMDGFYKNLKIIGHERNQLLHIYDYEITNFKKFKKACKEIINYLETGKKPFFSKTQLQHSDSYGVDDPSFFWIKLCFFALVILFGLHYSDVCHECAKKEYYGVALGATLAATLFFFPLLRIVLGIVSFILDNIIFIMIGYFLYIFVIKKYL</sequence>
<evidence type="ECO:0000313" key="2">
    <source>
        <dbReference type="EMBL" id="SFV67250.1"/>
    </source>
</evidence>
<dbReference type="AlphaFoldDB" id="A0A1W1CMY3"/>
<dbReference type="EMBL" id="FPHK01000104">
    <property type="protein sequence ID" value="SFV67250.1"/>
    <property type="molecule type" value="Genomic_DNA"/>
</dbReference>
<accession>A0A1W1CMY3</accession>
<evidence type="ECO:0000256" key="1">
    <source>
        <dbReference type="SAM" id="Phobius"/>
    </source>
</evidence>